<gene>
    <name evidence="2" type="ORF">NEOLEDRAFT_1154006</name>
</gene>
<dbReference type="AlphaFoldDB" id="A0A165VE56"/>
<dbReference type="EMBL" id="KV425554">
    <property type="protein sequence ID" value="KZT29545.1"/>
    <property type="molecule type" value="Genomic_DNA"/>
</dbReference>
<organism evidence="2 3">
    <name type="scientific">Neolentinus lepideus HHB14362 ss-1</name>
    <dbReference type="NCBI Taxonomy" id="1314782"/>
    <lineage>
        <taxon>Eukaryota</taxon>
        <taxon>Fungi</taxon>
        <taxon>Dikarya</taxon>
        <taxon>Basidiomycota</taxon>
        <taxon>Agaricomycotina</taxon>
        <taxon>Agaricomycetes</taxon>
        <taxon>Gloeophyllales</taxon>
        <taxon>Gloeophyllaceae</taxon>
        <taxon>Neolentinus</taxon>
    </lineage>
</organism>
<evidence type="ECO:0000313" key="3">
    <source>
        <dbReference type="Proteomes" id="UP000076761"/>
    </source>
</evidence>
<keyword evidence="3" id="KW-1185">Reference proteome</keyword>
<dbReference type="STRING" id="1314782.A0A165VE56"/>
<sequence>MPDTEENMHEPTTSKGKKRQYYCDCERFCKHLKLVGWSTYYEHIHYRNNAGASTRSSQSHSAERQDSTAHSAQLRRQDRGQDDCQSGQEGTSGGREAHTPEVNPVTGSRIEDIWITEQFIQALREASLDNGDLTDAAVEDLLNPPESTLKLREERDRDLLLSLRLFLAQLDCSQDTYKQTVDAVQQAHPEDKLLSYENIKRTVSKLVGVYPIIKHMCPSSCMAYTGPFESLDECPVCTTSRYDPDTGRPRQEFYTIPIGPHLQALRRHPETAQDMQYFWRRSQEILREYREMGSISEMDDVWCGTDFLQAIQDGKIKSEDTILMMSLDGAQLYRSKISDCWIYIWVVLNLSPKCRYKKRHVIPGAFIPGPSKPKIVESFLFPGLHHVCALNKLDGRGLYIALATADSPGMVYLNGLAGHTAKLGCRLLCGLVGWHQHGKPIYYPALLKPENYIMAGCDHDDVPANAVRSADVKKYRENLRLVCFSSSQAAYERNRRETGICGPSIFDGFPTDRVLGIPGMFPGDIMHLILNLADLLMSLWRGTIRCIGSDSKATWYWAVLQGEVWERHGRDVANCQPFLPGSFDRPLRNPAEKINSGYKAWEWLLYLFGLGPGLFYGVLLDNVWRSYCKLVFGIRVIYQHSITQHELQNAHCKLIEFIAEFEAIYYQRQADRLHFVWQSIHQLSHPCPEVLRVGPGACSSQWPMERAIGSLTGEIRSDSKPYANLSERGCRRAEVNALKAMLPMLDKDAEKEGHIPKYAVPLGDNYVLLRKRDRTDRHVHPAELEALRRYFLENHGISNITATQKVRKWARLHLPNGQVARSVYKEVGTGMKSMRSACNVKLKQRGSMPAFAEVRYYFRLDISETGETKTLAMISLYSKPDADLLEESSHTLWSCMPQGDAGLDVINVKDIVSVVATVPHSVSFLGDRFRGRVFVVEKPGLDIAVMGGVEEDMSGDNEDEIDED</sequence>
<dbReference type="Proteomes" id="UP000076761">
    <property type="component" value="Unassembled WGS sequence"/>
</dbReference>
<proteinExistence type="predicted"/>
<name>A0A165VE56_9AGAM</name>
<protein>
    <submittedName>
        <fullName evidence="2">Uncharacterized protein</fullName>
    </submittedName>
</protein>
<evidence type="ECO:0000313" key="2">
    <source>
        <dbReference type="EMBL" id="KZT29545.1"/>
    </source>
</evidence>
<accession>A0A165VE56</accession>
<feature type="region of interest" description="Disordered" evidence="1">
    <location>
        <begin position="52"/>
        <end position="105"/>
    </location>
</feature>
<dbReference type="OrthoDB" id="2669721at2759"/>
<dbReference type="InParanoid" id="A0A165VE56"/>
<evidence type="ECO:0000256" key="1">
    <source>
        <dbReference type="SAM" id="MobiDB-lite"/>
    </source>
</evidence>
<reference evidence="2 3" key="1">
    <citation type="journal article" date="2016" name="Mol. Biol. Evol.">
        <title>Comparative Genomics of Early-Diverging Mushroom-Forming Fungi Provides Insights into the Origins of Lignocellulose Decay Capabilities.</title>
        <authorList>
            <person name="Nagy L.G."/>
            <person name="Riley R."/>
            <person name="Tritt A."/>
            <person name="Adam C."/>
            <person name="Daum C."/>
            <person name="Floudas D."/>
            <person name="Sun H."/>
            <person name="Yadav J.S."/>
            <person name="Pangilinan J."/>
            <person name="Larsson K.H."/>
            <person name="Matsuura K."/>
            <person name="Barry K."/>
            <person name="Labutti K."/>
            <person name="Kuo R."/>
            <person name="Ohm R.A."/>
            <person name="Bhattacharya S.S."/>
            <person name="Shirouzu T."/>
            <person name="Yoshinaga Y."/>
            <person name="Martin F.M."/>
            <person name="Grigoriev I.V."/>
            <person name="Hibbett D.S."/>
        </authorList>
    </citation>
    <scope>NUCLEOTIDE SEQUENCE [LARGE SCALE GENOMIC DNA]</scope>
    <source>
        <strain evidence="2 3">HHB14362 ss-1</strain>
    </source>
</reference>